<feature type="domain" description="Peptidase A1" evidence="8">
    <location>
        <begin position="129"/>
        <end position="444"/>
    </location>
</feature>
<keyword evidence="3" id="KW-0732">Signal</keyword>
<dbReference type="InterPro" id="IPR001969">
    <property type="entry name" value="Aspartic_peptidase_AS"/>
</dbReference>
<evidence type="ECO:0000256" key="5">
    <source>
        <dbReference type="ARBA" id="ARBA00022801"/>
    </source>
</evidence>
<proteinExistence type="inferred from homology"/>
<evidence type="ECO:0000256" key="2">
    <source>
        <dbReference type="ARBA" id="ARBA00022670"/>
    </source>
</evidence>
<evidence type="ECO:0000313" key="9">
    <source>
        <dbReference type="EMBL" id="RWR81113.1"/>
    </source>
</evidence>
<comment type="caution">
    <text evidence="9">The sequence shown here is derived from an EMBL/GenBank/DDBJ whole genome shotgun (WGS) entry which is preliminary data.</text>
</comment>
<dbReference type="PROSITE" id="PS51767">
    <property type="entry name" value="PEPTIDASE_A1"/>
    <property type="match status" value="2"/>
</dbReference>
<dbReference type="STRING" id="337451.A0A443NRG6"/>
<evidence type="ECO:0000256" key="7">
    <source>
        <dbReference type="SAM" id="Phobius"/>
    </source>
</evidence>
<dbReference type="PANTHER" id="PTHR47967:SF128">
    <property type="entry name" value="ASPARTIC PROTEINASE CDR1-LIKE"/>
    <property type="match status" value="1"/>
</dbReference>
<dbReference type="InterPro" id="IPR034161">
    <property type="entry name" value="Pepsin-like_plant"/>
</dbReference>
<dbReference type="GO" id="GO:0005576">
    <property type="term" value="C:extracellular region"/>
    <property type="evidence" value="ECO:0007669"/>
    <property type="project" value="TreeGrafter"/>
</dbReference>
<keyword evidence="2" id="KW-0645">Protease</keyword>
<dbReference type="CDD" id="cd05476">
    <property type="entry name" value="pepsin_A_like_plant"/>
    <property type="match status" value="2"/>
</dbReference>
<evidence type="ECO:0000256" key="1">
    <source>
        <dbReference type="ARBA" id="ARBA00007447"/>
    </source>
</evidence>
<feature type="transmembrane region" description="Helical" evidence="7">
    <location>
        <begin position="37"/>
        <end position="56"/>
    </location>
</feature>
<dbReference type="AlphaFoldDB" id="A0A443NRG6"/>
<keyword evidence="4" id="KW-0064">Aspartyl protease</keyword>
<dbReference type="OrthoDB" id="2747330at2759"/>
<sequence length="899" mass="97932">MSVFELPENYSVKSDKSVVTVKPERLIFNKMYDKQSFTMAASALLLTIATLVFFFLNLPNRLDAAGFSVDIIHRDSPKSPFYNRSESLFDRVSRAIQRSNSRFNYFISSTSAATPEDMSSILGSDVWTYHMTISIGTPPLEILTIVDTGSDLIWTQCLPCNSCYKQDGPLFDPSKSSTYKDRLCNSSICWEVPGNHCSNHGSCEYHYLYGDGSHTDGILALETLAMKSSGTSSGRVNLPNITFGCGHDSGGFFESQLSGILGPSTGKKFAYCLVPRDQKTISGRIDFGDSAVVSGNGTFYIPLISKPDLKKTFYYVNLKNISLSKWQHLSRLGCDSHPYLPTWAYKKLLEVLKDAIHHQPVPDPSKDWLELCYEFGKDFKAPDITFGFDGGEVVLGSLNTLIQTNENVSCFAFWNSDPVGIFGNIAQQNIKIGYDLQNMKVAFKPTDCAHHLNAAGFSVELIHHDSPKSPFYNASDSPFDRVWRAIDRSNSRINYYISSTSAARRKDASSTVVPRAASYLMNISLGTPPLEIVAIADTGSDLIWSQCLPCKTCYKQVAPIFDPSKSSTYTDVSCNSNTCSELPKLGCTSNGGCMYGYSYGDGSYTNGVLGEETLTMTSSDGGSVDFPNITFGCGHENVGGFDSHGAGIIGLGGGPLSLVSQLGPSVGKKFSYCLVPYAQNTTSSRMDFGDNAVVSGNGTVITPLISKTVGDTFFYVTLEKISVGENSVSVPSPDKGNIFIDSGTTLTLLPASAHKSLLSVLKGAINHQPVPDPSKYFSLCYEFRKDLEIPDLKFGFEGGELVLGSMNTFLQVSENLTCFSFLGSDSVAIIGNIAQQNFKIGYDLRNIIIDSGTTLTYLPTEAFQGLLSALKGAIDLTPAVPSKTLELCYEFGRISRFLT</sequence>
<dbReference type="PROSITE" id="PS00141">
    <property type="entry name" value="ASP_PROTEASE"/>
    <property type="match status" value="1"/>
</dbReference>
<keyword evidence="5" id="KW-0378">Hydrolase</keyword>
<dbReference type="InterPro" id="IPR032799">
    <property type="entry name" value="TAXi_C"/>
</dbReference>
<evidence type="ECO:0000259" key="8">
    <source>
        <dbReference type="PROSITE" id="PS51767"/>
    </source>
</evidence>
<dbReference type="Pfam" id="PF14541">
    <property type="entry name" value="TAXi_C"/>
    <property type="match status" value="2"/>
</dbReference>
<evidence type="ECO:0000256" key="3">
    <source>
        <dbReference type="ARBA" id="ARBA00022729"/>
    </source>
</evidence>
<name>A0A443NRG6_9MAGN</name>
<dbReference type="GO" id="GO:0006508">
    <property type="term" value="P:proteolysis"/>
    <property type="evidence" value="ECO:0007669"/>
    <property type="project" value="UniProtKB-KW"/>
</dbReference>
<keyword evidence="7" id="KW-0472">Membrane</keyword>
<dbReference type="GO" id="GO:0004190">
    <property type="term" value="F:aspartic-type endopeptidase activity"/>
    <property type="evidence" value="ECO:0007669"/>
    <property type="project" value="UniProtKB-KW"/>
</dbReference>
<dbReference type="Gene3D" id="2.40.70.10">
    <property type="entry name" value="Acid Proteases"/>
    <property type="match status" value="5"/>
</dbReference>
<keyword evidence="7" id="KW-1133">Transmembrane helix</keyword>
<dbReference type="Proteomes" id="UP000283530">
    <property type="component" value="Unassembled WGS sequence"/>
</dbReference>
<evidence type="ECO:0000256" key="4">
    <source>
        <dbReference type="ARBA" id="ARBA00022750"/>
    </source>
</evidence>
<dbReference type="Pfam" id="PF14543">
    <property type="entry name" value="TAXi_N"/>
    <property type="match status" value="2"/>
</dbReference>
<accession>A0A443NRG6</accession>
<evidence type="ECO:0000313" key="10">
    <source>
        <dbReference type="Proteomes" id="UP000283530"/>
    </source>
</evidence>
<dbReference type="InterPro" id="IPR021109">
    <property type="entry name" value="Peptidase_aspartic_dom_sf"/>
</dbReference>
<feature type="domain" description="Peptidase A1" evidence="8">
    <location>
        <begin position="519"/>
        <end position="852"/>
    </location>
</feature>
<dbReference type="InterPro" id="IPR051708">
    <property type="entry name" value="Plant_Aspart_Prot_A1"/>
</dbReference>
<keyword evidence="7" id="KW-0812">Transmembrane</keyword>
<dbReference type="InterPro" id="IPR032861">
    <property type="entry name" value="TAXi_N"/>
</dbReference>
<dbReference type="FunFam" id="2.40.70.10:FF:000016">
    <property type="entry name" value="Probable aspartic protease At2g35615"/>
    <property type="match status" value="1"/>
</dbReference>
<protein>
    <submittedName>
        <fullName evidence="9">Aspartic proteinase CDR1-like protein</fullName>
    </submittedName>
</protein>
<keyword evidence="10" id="KW-1185">Reference proteome</keyword>
<gene>
    <name evidence="9" type="ORF">CKAN_00978100</name>
</gene>
<keyword evidence="6" id="KW-0325">Glycoprotein</keyword>
<organism evidence="9 10">
    <name type="scientific">Cinnamomum micranthum f. kanehirae</name>
    <dbReference type="NCBI Taxonomy" id="337451"/>
    <lineage>
        <taxon>Eukaryota</taxon>
        <taxon>Viridiplantae</taxon>
        <taxon>Streptophyta</taxon>
        <taxon>Embryophyta</taxon>
        <taxon>Tracheophyta</taxon>
        <taxon>Spermatophyta</taxon>
        <taxon>Magnoliopsida</taxon>
        <taxon>Magnoliidae</taxon>
        <taxon>Laurales</taxon>
        <taxon>Lauraceae</taxon>
        <taxon>Cinnamomum</taxon>
    </lineage>
</organism>
<dbReference type="PANTHER" id="PTHR47967">
    <property type="entry name" value="OS07G0603500 PROTEIN-RELATED"/>
    <property type="match status" value="1"/>
</dbReference>
<dbReference type="InterPro" id="IPR033121">
    <property type="entry name" value="PEPTIDASE_A1"/>
</dbReference>
<comment type="similarity">
    <text evidence="1">Belongs to the peptidase A1 family.</text>
</comment>
<evidence type="ECO:0000256" key="6">
    <source>
        <dbReference type="ARBA" id="ARBA00023180"/>
    </source>
</evidence>
<dbReference type="FunFam" id="2.40.70.10:FF:000021">
    <property type="entry name" value="Aspartyl protease AED1"/>
    <property type="match status" value="1"/>
</dbReference>
<dbReference type="SUPFAM" id="SSF50630">
    <property type="entry name" value="Acid proteases"/>
    <property type="match status" value="3"/>
</dbReference>
<reference evidence="9 10" key="1">
    <citation type="journal article" date="2019" name="Nat. Plants">
        <title>Stout camphor tree genome fills gaps in understanding of flowering plant genome evolution.</title>
        <authorList>
            <person name="Chaw S.M."/>
            <person name="Liu Y.C."/>
            <person name="Wu Y.W."/>
            <person name="Wang H.Y."/>
            <person name="Lin C.I."/>
            <person name="Wu C.S."/>
            <person name="Ke H.M."/>
            <person name="Chang L.Y."/>
            <person name="Hsu C.Y."/>
            <person name="Yang H.T."/>
            <person name="Sudianto E."/>
            <person name="Hsu M.H."/>
            <person name="Wu K.P."/>
            <person name="Wang L.N."/>
            <person name="Leebens-Mack J.H."/>
            <person name="Tsai I.J."/>
        </authorList>
    </citation>
    <scope>NUCLEOTIDE SEQUENCE [LARGE SCALE GENOMIC DNA]</scope>
    <source>
        <strain evidence="10">cv. Chaw 1501</strain>
        <tissue evidence="9">Young leaves</tissue>
    </source>
</reference>
<dbReference type="EMBL" id="QPKB01000003">
    <property type="protein sequence ID" value="RWR81113.1"/>
    <property type="molecule type" value="Genomic_DNA"/>
</dbReference>